<dbReference type="AlphaFoldDB" id="A0A850T2X4"/>
<keyword evidence="1" id="KW-0597">Phosphoprotein</keyword>
<dbReference type="PROSITE" id="PS50110">
    <property type="entry name" value="RESPONSE_REGULATORY"/>
    <property type="match status" value="1"/>
</dbReference>
<comment type="caution">
    <text evidence="3">The sequence shown here is derived from an EMBL/GenBank/DDBJ whole genome shotgun (WGS) entry which is preliminary data.</text>
</comment>
<dbReference type="Gene3D" id="3.40.50.2300">
    <property type="match status" value="1"/>
</dbReference>
<feature type="domain" description="Response regulatory" evidence="2">
    <location>
        <begin position="7"/>
        <end position="125"/>
    </location>
</feature>
<feature type="modified residue" description="4-aspartylphosphate" evidence="1">
    <location>
        <position position="58"/>
    </location>
</feature>
<evidence type="ECO:0000313" key="3">
    <source>
        <dbReference type="EMBL" id="NWH06710.1"/>
    </source>
</evidence>
<organism evidence="3 4">
    <name type="scientific">Desulfobacter latus</name>
    <dbReference type="NCBI Taxonomy" id="2292"/>
    <lineage>
        <taxon>Bacteria</taxon>
        <taxon>Pseudomonadati</taxon>
        <taxon>Thermodesulfobacteriota</taxon>
        <taxon>Desulfobacteria</taxon>
        <taxon>Desulfobacterales</taxon>
        <taxon>Desulfobacteraceae</taxon>
        <taxon>Desulfobacter</taxon>
    </lineage>
</organism>
<dbReference type="Proteomes" id="UP000553343">
    <property type="component" value="Unassembled WGS sequence"/>
</dbReference>
<dbReference type="InterPro" id="IPR011006">
    <property type="entry name" value="CheY-like_superfamily"/>
</dbReference>
<evidence type="ECO:0000259" key="2">
    <source>
        <dbReference type="PROSITE" id="PS50110"/>
    </source>
</evidence>
<accession>A0A850T2X4</accession>
<dbReference type="InterPro" id="IPR001789">
    <property type="entry name" value="Sig_transdc_resp-reg_receiver"/>
</dbReference>
<protein>
    <submittedName>
        <fullName evidence="3">Response regulator</fullName>
    </submittedName>
</protein>
<evidence type="ECO:0000256" key="1">
    <source>
        <dbReference type="PROSITE-ProRule" id="PRU00169"/>
    </source>
</evidence>
<dbReference type="RefSeq" id="WP_178368161.1">
    <property type="nucleotide sequence ID" value="NZ_JACADJ010000101.1"/>
</dbReference>
<proteinExistence type="predicted"/>
<dbReference type="Pfam" id="PF00072">
    <property type="entry name" value="Response_reg"/>
    <property type="match status" value="1"/>
</dbReference>
<reference evidence="3 4" key="1">
    <citation type="submission" date="2020-06" db="EMBL/GenBank/DDBJ databases">
        <title>High-quality draft genome of sulfate reducer Desulfobacter latus type strain AcrS2 isolated from marine sediment.</title>
        <authorList>
            <person name="Hoppe M."/>
            <person name="Larsen C.K."/>
            <person name="Marshall I.P.G."/>
            <person name="Schramm A."/>
            <person name="Marietou A.G."/>
        </authorList>
    </citation>
    <scope>NUCLEOTIDE SEQUENCE [LARGE SCALE GENOMIC DNA]</scope>
    <source>
        <strain evidence="3 4">AcRS2</strain>
    </source>
</reference>
<name>A0A850T2X4_9BACT</name>
<gene>
    <name evidence="3" type="ORF">HXW94_17285</name>
</gene>
<dbReference type="GO" id="GO:0000160">
    <property type="term" value="P:phosphorelay signal transduction system"/>
    <property type="evidence" value="ECO:0007669"/>
    <property type="project" value="InterPro"/>
</dbReference>
<sequence length="127" mass="14732">MTDAGQKIFIIDDEQAICKNFIEFFDYFKQFEAVGYFCAEDALDDLNETECPFLCIVDIRLPGMRGDEFINRARMICPQCRFLISTGSLDMQLSPDFQEIGLTEEDIFFKPVDMFKVLNRIEDIIKG</sequence>
<dbReference type="SUPFAM" id="SSF52172">
    <property type="entry name" value="CheY-like"/>
    <property type="match status" value="1"/>
</dbReference>
<dbReference type="EMBL" id="JACADJ010000101">
    <property type="protein sequence ID" value="NWH06710.1"/>
    <property type="molecule type" value="Genomic_DNA"/>
</dbReference>
<keyword evidence="4" id="KW-1185">Reference proteome</keyword>
<evidence type="ECO:0000313" key="4">
    <source>
        <dbReference type="Proteomes" id="UP000553343"/>
    </source>
</evidence>